<keyword evidence="4" id="KW-1185">Reference proteome</keyword>
<dbReference type="Proteomes" id="UP000234323">
    <property type="component" value="Unassembled WGS sequence"/>
</dbReference>
<keyword evidence="2" id="KW-0732">Signal</keyword>
<proteinExistence type="predicted"/>
<dbReference type="InterPro" id="IPR015915">
    <property type="entry name" value="Kelch-typ_b-propeller"/>
</dbReference>
<feature type="transmembrane region" description="Helical" evidence="1">
    <location>
        <begin position="175"/>
        <end position="193"/>
    </location>
</feature>
<dbReference type="VEuPathDB" id="FungiDB:FUN_001817"/>
<dbReference type="VEuPathDB" id="FungiDB:RhiirFUN_026127"/>
<feature type="chain" id="PRO_5014144639" description="Kelch repeat protein" evidence="2">
    <location>
        <begin position="21"/>
        <end position="272"/>
    </location>
</feature>
<dbReference type="Gene3D" id="2.120.10.80">
    <property type="entry name" value="Kelch-type beta propeller"/>
    <property type="match status" value="1"/>
</dbReference>
<evidence type="ECO:0008006" key="5">
    <source>
        <dbReference type="Google" id="ProtNLM"/>
    </source>
</evidence>
<evidence type="ECO:0000256" key="1">
    <source>
        <dbReference type="SAM" id="Phobius"/>
    </source>
</evidence>
<dbReference type="AlphaFoldDB" id="A0A2I1GMS9"/>
<protein>
    <recommendedName>
        <fullName evidence="5">Kelch repeat protein</fullName>
    </recommendedName>
</protein>
<feature type="signal peptide" evidence="2">
    <location>
        <begin position="1"/>
        <end position="20"/>
    </location>
</feature>
<organism evidence="3 4">
    <name type="scientific">Rhizophagus irregularis</name>
    <dbReference type="NCBI Taxonomy" id="588596"/>
    <lineage>
        <taxon>Eukaryota</taxon>
        <taxon>Fungi</taxon>
        <taxon>Fungi incertae sedis</taxon>
        <taxon>Mucoromycota</taxon>
        <taxon>Glomeromycotina</taxon>
        <taxon>Glomeromycetes</taxon>
        <taxon>Glomerales</taxon>
        <taxon>Glomeraceae</taxon>
        <taxon>Rhizophagus</taxon>
    </lineage>
</organism>
<dbReference type="VEuPathDB" id="FungiDB:RhiirA1_524170"/>
<keyword evidence="1" id="KW-0472">Membrane</keyword>
<gene>
    <name evidence="3" type="ORF">RhiirA4_445120</name>
</gene>
<evidence type="ECO:0000256" key="2">
    <source>
        <dbReference type="SAM" id="SignalP"/>
    </source>
</evidence>
<dbReference type="SUPFAM" id="SSF117281">
    <property type="entry name" value="Kelch motif"/>
    <property type="match status" value="1"/>
</dbReference>
<accession>A0A2I1GMS9</accession>
<dbReference type="EMBL" id="LLXI01000590">
    <property type="protein sequence ID" value="PKY47942.1"/>
    <property type="molecule type" value="Genomic_DNA"/>
</dbReference>
<keyword evidence="1" id="KW-0812">Transmembrane</keyword>
<sequence>MLQKYFILLFIFQLLIEINCQTSPSIDKERSEHTATLIDKKLYILGGLSTNNVGKDFFYFDFSVPFNTQNLLIKDLSSINTIPSHFGAGSARGGAINDTLFIIENAGAIKLASVHTFNPQNNSWNTPVTTGVIPILYDASIGTIDHDGKMYFWDGIGDIIAILDTKNLIWETRSAIVGSLIVCALFVFALCMWNKRSQAEKNIFNHGQGIVASPDNGNIHNYELESSNNVNIHNHGREFVESSNNENIHNHGQEIVEPPSNERIFNHGREIV</sequence>
<evidence type="ECO:0000313" key="4">
    <source>
        <dbReference type="Proteomes" id="UP000234323"/>
    </source>
</evidence>
<reference evidence="3 4" key="1">
    <citation type="submission" date="2015-10" db="EMBL/GenBank/DDBJ databases">
        <title>Genome analyses suggest a sexual origin of heterokaryosis in a supposedly ancient asexual fungus.</title>
        <authorList>
            <person name="Ropars J."/>
            <person name="Sedzielewska K."/>
            <person name="Noel J."/>
            <person name="Charron P."/>
            <person name="Farinelli L."/>
            <person name="Marton T."/>
            <person name="Kruger M."/>
            <person name="Pelin A."/>
            <person name="Brachmann A."/>
            <person name="Corradi N."/>
        </authorList>
    </citation>
    <scope>NUCLEOTIDE SEQUENCE [LARGE SCALE GENOMIC DNA]</scope>
    <source>
        <strain evidence="3 4">A4</strain>
    </source>
</reference>
<comment type="caution">
    <text evidence="3">The sequence shown here is derived from an EMBL/GenBank/DDBJ whole genome shotgun (WGS) entry which is preliminary data.</text>
</comment>
<evidence type="ECO:0000313" key="3">
    <source>
        <dbReference type="EMBL" id="PKY47942.1"/>
    </source>
</evidence>
<keyword evidence="1" id="KW-1133">Transmembrane helix</keyword>
<name>A0A2I1GMS9_9GLOM</name>